<keyword evidence="4" id="KW-0456">Lyase</keyword>
<comment type="similarity">
    <text evidence="1">Belongs to the Gfa family.</text>
</comment>
<keyword evidence="3" id="KW-0862">Zinc</keyword>
<organism evidence="6 7">
    <name type="scientific">Wenxinia marina DSM 24838</name>
    <dbReference type="NCBI Taxonomy" id="1123501"/>
    <lineage>
        <taxon>Bacteria</taxon>
        <taxon>Pseudomonadati</taxon>
        <taxon>Pseudomonadota</taxon>
        <taxon>Alphaproteobacteria</taxon>
        <taxon>Rhodobacterales</taxon>
        <taxon>Roseobacteraceae</taxon>
        <taxon>Wenxinia</taxon>
    </lineage>
</organism>
<evidence type="ECO:0000313" key="6">
    <source>
        <dbReference type="EMBL" id="KIQ70392.1"/>
    </source>
</evidence>
<proteinExistence type="inferred from homology"/>
<dbReference type="GO" id="GO:0016846">
    <property type="term" value="F:carbon-sulfur lyase activity"/>
    <property type="evidence" value="ECO:0007669"/>
    <property type="project" value="InterPro"/>
</dbReference>
<keyword evidence="2" id="KW-0479">Metal-binding</keyword>
<dbReference type="PANTHER" id="PTHR33337">
    <property type="entry name" value="GFA DOMAIN-CONTAINING PROTEIN"/>
    <property type="match status" value="1"/>
</dbReference>
<dbReference type="Proteomes" id="UP000035100">
    <property type="component" value="Unassembled WGS sequence"/>
</dbReference>
<dbReference type="Pfam" id="PF04828">
    <property type="entry name" value="GFA"/>
    <property type="match status" value="1"/>
</dbReference>
<evidence type="ECO:0000256" key="4">
    <source>
        <dbReference type="ARBA" id="ARBA00023239"/>
    </source>
</evidence>
<name>A0A0D0QDI2_9RHOB</name>
<dbReference type="EMBL" id="AONG01000005">
    <property type="protein sequence ID" value="KIQ70392.1"/>
    <property type="molecule type" value="Genomic_DNA"/>
</dbReference>
<dbReference type="OrthoDB" id="9807246at2"/>
<dbReference type="Gene3D" id="3.90.1590.10">
    <property type="entry name" value="glutathione-dependent formaldehyde- activating enzyme (gfa)"/>
    <property type="match status" value="1"/>
</dbReference>
<dbReference type="PROSITE" id="PS51891">
    <property type="entry name" value="CENP_V_GFA"/>
    <property type="match status" value="1"/>
</dbReference>
<sequence>MIRGSCLCGGVSFEVADPRPSVTFCHCSLCRAWSGHYWASTRAEAADVRFTADETLRWYASSDIAERGFCDRCGASLFFRPDGAGHIGIAAGALETPTGLTPGKHIFTADKGDYYDLPADAPHIPD</sequence>
<dbReference type="STRING" id="1123501.Wenmar_00768"/>
<dbReference type="AlphaFoldDB" id="A0A0D0QDI2"/>
<evidence type="ECO:0000313" key="7">
    <source>
        <dbReference type="Proteomes" id="UP000035100"/>
    </source>
</evidence>
<accession>A0A0D0QDI2</accession>
<dbReference type="GO" id="GO:0046872">
    <property type="term" value="F:metal ion binding"/>
    <property type="evidence" value="ECO:0007669"/>
    <property type="project" value="UniProtKB-KW"/>
</dbReference>
<dbReference type="InterPro" id="IPR011057">
    <property type="entry name" value="Mss4-like_sf"/>
</dbReference>
<keyword evidence="7" id="KW-1185">Reference proteome</keyword>
<dbReference type="InterPro" id="IPR006913">
    <property type="entry name" value="CENP-V/GFA"/>
</dbReference>
<comment type="caution">
    <text evidence="6">The sequence shown here is derived from an EMBL/GenBank/DDBJ whole genome shotgun (WGS) entry which is preliminary data.</text>
</comment>
<dbReference type="RefSeq" id="WP_018304136.1">
    <property type="nucleotide sequence ID" value="NZ_KB902312.1"/>
</dbReference>
<gene>
    <name evidence="6" type="ORF">Wenmar_00768</name>
</gene>
<feature type="domain" description="CENP-V/GFA" evidence="5">
    <location>
        <begin position="2"/>
        <end position="116"/>
    </location>
</feature>
<reference evidence="6 7" key="1">
    <citation type="submission" date="2013-01" db="EMBL/GenBank/DDBJ databases">
        <authorList>
            <person name="Fiebig A."/>
            <person name="Goeker M."/>
            <person name="Klenk H.-P.P."/>
        </authorList>
    </citation>
    <scope>NUCLEOTIDE SEQUENCE [LARGE SCALE GENOMIC DNA]</scope>
    <source>
        <strain evidence="6 7">DSM 24838</strain>
    </source>
</reference>
<dbReference type="SUPFAM" id="SSF51316">
    <property type="entry name" value="Mss4-like"/>
    <property type="match status" value="1"/>
</dbReference>
<evidence type="ECO:0000259" key="5">
    <source>
        <dbReference type="PROSITE" id="PS51891"/>
    </source>
</evidence>
<evidence type="ECO:0000256" key="3">
    <source>
        <dbReference type="ARBA" id="ARBA00022833"/>
    </source>
</evidence>
<dbReference type="PANTHER" id="PTHR33337:SF40">
    <property type="entry name" value="CENP-V_GFA DOMAIN-CONTAINING PROTEIN-RELATED"/>
    <property type="match status" value="1"/>
</dbReference>
<dbReference type="eggNOG" id="COG3791">
    <property type="taxonomic scope" value="Bacteria"/>
</dbReference>
<evidence type="ECO:0000256" key="1">
    <source>
        <dbReference type="ARBA" id="ARBA00005495"/>
    </source>
</evidence>
<evidence type="ECO:0000256" key="2">
    <source>
        <dbReference type="ARBA" id="ARBA00022723"/>
    </source>
</evidence>
<dbReference type="PATRIC" id="fig|1123501.6.peg.833"/>
<protein>
    <recommendedName>
        <fullName evidence="5">CENP-V/GFA domain-containing protein</fullName>
    </recommendedName>
</protein>